<dbReference type="GO" id="GO:0009055">
    <property type="term" value="F:electron transfer activity"/>
    <property type="evidence" value="ECO:0007669"/>
    <property type="project" value="TreeGrafter"/>
</dbReference>
<dbReference type="PRINTS" id="PR00160">
    <property type="entry name" value="GLUTAREDOXIN"/>
</dbReference>
<dbReference type="InterPro" id="IPR014025">
    <property type="entry name" value="Glutaredoxin_subgr"/>
</dbReference>
<dbReference type="InterPro" id="IPR051548">
    <property type="entry name" value="Grx-like_ET"/>
</dbReference>
<dbReference type="AlphaFoldDB" id="A0A2T0RJR9"/>
<dbReference type="GO" id="GO:0045454">
    <property type="term" value="P:cell redox homeostasis"/>
    <property type="evidence" value="ECO:0007669"/>
    <property type="project" value="TreeGrafter"/>
</dbReference>
<accession>A0A2T0RJR9</accession>
<dbReference type="PROSITE" id="PS50404">
    <property type="entry name" value="GST_NTER"/>
    <property type="match status" value="1"/>
</dbReference>
<name>A0A2T0RJR9_9ACTN</name>
<dbReference type="Gene3D" id="3.40.30.10">
    <property type="entry name" value="Glutaredoxin"/>
    <property type="match status" value="1"/>
</dbReference>
<evidence type="ECO:0000259" key="1">
    <source>
        <dbReference type="PROSITE" id="PS50404"/>
    </source>
</evidence>
<comment type="caution">
    <text evidence="2">The sequence shown here is derived from an EMBL/GenBank/DDBJ whole genome shotgun (WGS) entry which is preliminary data.</text>
</comment>
<organism evidence="2 3">
    <name type="scientific">Pseudosporangium ferrugineum</name>
    <dbReference type="NCBI Taxonomy" id="439699"/>
    <lineage>
        <taxon>Bacteria</taxon>
        <taxon>Bacillati</taxon>
        <taxon>Actinomycetota</taxon>
        <taxon>Actinomycetes</taxon>
        <taxon>Micromonosporales</taxon>
        <taxon>Micromonosporaceae</taxon>
        <taxon>Pseudosporangium</taxon>
    </lineage>
</organism>
<dbReference type="InterPro" id="IPR002109">
    <property type="entry name" value="Glutaredoxin"/>
</dbReference>
<evidence type="ECO:0000313" key="2">
    <source>
        <dbReference type="EMBL" id="PRY21367.1"/>
    </source>
</evidence>
<dbReference type="RefSeq" id="WP_106130311.1">
    <property type="nucleotide sequence ID" value="NZ_PVZG01000020.1"/>
</dbReference>
<dbReference type="PANTHER" id="PTHR34386">
    <property type="entry name" value="GLUTAREDOXIN"/>
    <property type="match status" value="1"/>
</dbReference>
<keyword evidence="3" id="KW-1185">Reference proteome</keyword>
<dbReference type="SUPFAM" id="SSF52833">
    <property type="entry name" value="Thioredoxin-like"/>
    <property type="match status" value="1"/>
</dbReference>
<protein>
    <submittedName>
        <fullName evidence="2">Glutaredoxin 3</fullName>
    </submittedName>
</protein>
<sequence length="77" mass="8286">MSQPVVLYSATGCPLCAKYKTLLSAKGVRYEERDTTAQPALLNELAAKGIRQVPTVFVGDKHVAGFRPTALLELLPA</sequence>
<dbReference type="InterPro" id="IPR004045">
    <property type="entry name" value="Glutathione_S-Trfase_N"/>
</dbReference>
<dbReference type="EMBL" id="PVZG01000020">
    <property type="protein sequence ID" value="PRY21367.1"/>
    <property type="molecule type" value="Genomic_DNA"/>
</dbReference>
<feature type="domain" description="GST N-terminal" evidence="1">
    <location>
        <begin position="3"/>
        <end position="77"/>
    </location>
</feature>
<dbReference type="PROSITE" id="PS51354">
    <property type="entry name" value="GLUTAREDOXIN_2"/>
    <property type="match status" value="1"/>
</dbReference>
<dbReference type="OrthoDB" id="8545217at2"/>
<reference evidence="2 3" key="1">
    <citation type="submission" date="2018-03" db="EMBL/GenBank/DDBJ databases">
        <title>Genomic Encyclopedia of Archaeal and Bacterial Type Strains, Phase II (KMG-II): from individual species to whole genera.</title>
        <authorList>
            <person name="Goeker M."/>
        </authorList>
    </citation>
    <scope>NUCLEOTIDE SEQUENCE [LARGE SCALE GENOMIC DNA]</scope>
    <source>
        <strain evidence="2 3">DSM 45348</strain>
    </source>
</reference>
<gene>
    <name evidence="2" type="ORF">CLV70_12077</name>
</gene>
<dbReference type="InterPro" id="IPR036249">
    <property type="entry name" value="Thioredoxin-like_sf"/>
</dbReference>
<evidence type="ECO:0000313" key="3">
    <source>
        <dbReference type="Proteomes" id="UP000239209"/>
    </source>
</evidence>
<dbReference type="CDD" id="cd02976">
    <property type="entry name" value="NrdH"/>
    <property type="match status" value="1"/>
</dbReference>
<dbReference type="Proteomes" id="UP000239209">
    <property type="component" value="Unassembled WGS sequence"/>
</dbReference>
<dbReference type="PANTHER" id="PTHR34386:SF1">
    <property type="entry name" value="GLUTAREDOXIN-LIKE PROTEIN NRDH"/>
    <property type="match status" value="1"/>
</dbReference>
<dbReference type="Pfam" id="PF00462">
    <property type="entry name" value="Glutaredoxin"/>
    <property type="match status" value="1"/>
</dbReference>
<proteinExistence type="predicted"/>